<dbReference type="NCBIfam" id="NF001311">
    <property type="entry name" value="PRK00258.1-3"/>
    <property type="match status" value="1"/>
</dbReference>
<dbReference type="Pfam" id="PF18317">
    <property type="entry name" value="SDH_C"/>
    <property type="match status" value="1"/>
</dbReference>
<gene>
    <name evidence="8" type="primary">aroE_2</name>
    <name evidence="8" type="ORF">CULCOIPH005_20290</name>
</gene>
<feature type="domain" description="Shikimate dehydrogenase substrate binding N-terminal" evidence="6">
    <location>
        <begin position="31"/>
        <end position="113"/>
    </location>
</feature>
<evidence type="ECO:0000313" key="8">
    <source>
        <dbReference type="EMBL" id="GJJ43840.1"/>
    </source>
</evidence>
<dbReference type="Gene3D" id="3.40.50.720">
    <property type="entry name" value="NAD(P)-binding Rossmann-like Domain"/>
    <property type="match status" value="1"/>
</dbReference>
<evidence type="ECO:0000256" key="2">
    <source>
        <dbReference type="ARBA" id="ARBA00012962"/>
    </source>
</evidence>
<organism evidence="8 9">
    <name type="scientific">Corynebacterium ulcerans</name>
    <dbReference type="NCBI Taxonomy" id="65058"/>
    <lineage>
        <taxon>Bacteria</taxon>
        <taxon>Bacillati</taxon>
        <taxon>Actinomycetota</taxon>
        <taxon>Actinomycetes</taxon>
        <taxon>Mycobacteriales</taxon>
        <taxon>Corynebacteriaceae</taxon>
        <taxon>Corynebacterium</taxon>
    </lineage>
</organism>
<name>A0ABD0BMN1_CORUL</name>
<evidence type="ECO:0000259" key="7">
    <source>
        <dbReference type="Pfam" id="PF18317"/>
    </source>
</evidence>
<evidence type="ECO:0000256" key="1">
    <source>
        <dbReference type="ARBA" id="ARBA00004871"/>
    </source>
</evidence>
<dbReference type="Proteomes" id="UP001205910">
    <property type="component" value="Unassembled WGS sequence"/>
</dbReference>
<feature type="domain" description="Quinate/shikimate 5-dehydrogenase/glutamyl-tRNA reductase" evidence="5">
    <location>
        <begin position="144"/>
        <end position="220"/>
    </location>
</feature>
<accession>A0ABD0BMN1</accession>
<dbReference type="InterPro" id="IPR022893">
    <property type="entry name" value="Shikimate_DH_fam"/>
</dbReference>
<proteinExistence type="predicted"/>
<keyword evidence="3" id="KW-0057">Aromatic amino acid biosynthesis</keyword>
<dbReference type="Pfam" id="PF01488">
    <property type="entry name" value="Shikimate_DH"/>
    <property type="match status" value="1"/>
</dbReference>
<dbReference type="EC" id="1.1.1.25" evidence="2"/>
<dbReference type="KEGG" id="cuz:Cul05146_1284"/>
<comment type="catalytic activity">
    <reaction evidence="4">
        <text>shikimate + NADP(+) = 3-dehydroshikimate + NADPH + H(+)</text>
        <dbReference type="Rhea" id="RHEA:17737"/>
        <dbReference type="ChEBI" id="CHEBI:15378"/>
        <dbReference type="ChEBI" id="CHEBI:16630"/>
        <dbReference type="ChEBI" id="CHEBI:36208"/>
        <dbReference type="ChEBI" id="CHEBI:57783"/>
        <dbReference type="ChEBI" id="CHEBI:58349"/>
        <dbReference type="EC" id="1.1.1.25"/>
    </reaction>
</comment>
<comment type="pathway">
    <text evidence="1">Metabolic intermediate biosynthesis; chorismate biosynthesis; chorismate from D-erythrose 4-phosphate and phosphoenolpyruvate: step 4/7.</text>
</comment>
<evidence type="ECO:0000256" key="3">
    <source>
        <dbReference type="ARBA" id="ARBA00023141"/>
    </source>
</evidence>
<protein>
    <recommendedName>
        <fullName evidence="2">shikimate dehydrogenase (NADP(+))</fullName>
        <ecNumber evidence="2">1.1.1.25</ecNumber>
    </recommendedName>
</protein>
<reference evidence="8 9" key="1">
    <citation type="submission" date="2021-11" db="EMBL/GenBank/DDBJ databases">
        <title>Whole genome sequences of diphtheriae toxin producing Corynebacterium ulcerans isolates from cats in Osaka, Japan.</title>
        <authorList>
            <person name="Umeda K."/>
            <person name="Hirai Y."/>
        </authorList>
    </citation>
    <scope>NUCLEOTIDE SEQUENCE [LARGE SCALE GENOMIC DNA]</scope>
    <source>
        <strain evidence="8 9">12109B-1</strain>
    </source>
</reference>
<dbReference type="Pfam" id="PF08501">
    <property type="entry name" value="Shikimate_dh_N"/>
    <property type="match status" value="1"/>
</dbReference>
<evidence type="ECO:0000256" key="4">
    <source>
        <dbReference type="ARBA" id="ARBA00049442"/>
    </source>
</evidence>
<dbReference type="PANTHER" id="PTHR21089">
    <property type="entry name" value="SHIKIMATE DEHYDROGENASE"/>
    <property type="match status" value="1"/>
</dbReference>
<evidence type="ECO:0000259" key="6">
    <source>
        <dbReference type="Pfam" id="PF08501"/>
    </source>
</evidence>
<dbReference type="NCBIfam" id="TIGR01809">
    <property type="entry name" value="Shik-DH-AROM"/>
    <property type="match status" value="1"/>
</dbReference>
<dbReference type="InterPro" id="IPR006151">
    <property type="entry name" value="Shikm_DH/Glu-tRNA_Rdtase"/>
</dbReference>
<dbReference type="InterPro" id="IPR046346">
    <property type="entry name" value="Aminoacid_DH-like_N_sf"/>
</dbReference>
<feature type="domain" description="SDH C-terminal" evidence="7">
    <location>
        <begin position="263"/>
        <end position="292"/>
    </location>
</feature>
<dbReference type="InterPro" id="IPR010110">
    <property type="entry name" value="Shikimate_DH_AroM-type"/>
</dbReference>
<dbReference type="EMBL" id="BQFK01000005">
    <property type="protein sequence ID" value="GJJ43840.1"/>
    <property type="molecule type" value="Genomic_DNA"/>
</dbReference>
<evidence type="ECO:0000259" key="5">
    <source>
        <dbReference type="Pfam" id="PF01488"/>
    </source>
</evidence>
<evidence type="ECO:0000313" key="9">
    <source>
        <dbReference type="Proteomes" id="UP001205910"/>
    </source>
</evidence>
<dbReference type="AlphaFoldDB" id="A0ABD0BMN1"/>
<dbReference type="InterPro" id="IPR041121">
    <property type="entry name" value="SDH_C"/>
</dbReference>
<dbReference type="Gene3D" id="3.40.50.10860">
    <property type="entry name" value="Leucine Dehydrogenase, chain A, domain 1"/>
    <property type="match status" value="1"/>
</dbReference>
<dbReference type="GO" id="GO:0004764">
    <property type="term" value="F:shikimate 3-dehydrogenase (NADP+) activity"/>
    <property type="evidence" value="ECO:0007669"/>
    <property type="project" value="UniProtKB-EC"/>
</dbReference>
<dbReference type="GO" id="GO:0009073">
    <property type="term" value="P:aromatic amino acid family biosynthetic process"/>
    <property type="evidence" value="ECO:0007669"/>
    <property type="project" value="UniProtKB-KW"/>
</dbReference>
<sequence>MGRRLFLYLATMTTPSALSASSETITHRAAVLGSPIEHSLSPTLHNAGYQALGLTHWDYGRILCTETRLPDVVGNADSTYQGFSVTMPAKFAALNYATEATPRAVRIGAANTLIRSDTGWLADNTDVDGVTGALSELFDGDLTPLQGAHALVLGAGGTARPAVWSLVQSGIKHITIANRSERSAEFYPLLEETDASLSFVRLDEDISEFTAKSVVTISTIPAQGSSLLAHQAIHAPLLDVIYSPWPTPLTQAASAYGTPAVGGHVMLAHQAFGQFRLFTGKDAPRDAMRSALYRALRIAPEE</sequence>
<dbReference type="CDD" id="cd01065">
    <property type="entry name" value="NAD_bind_Shikimate_DH"/>
    <property type="match status" value="1"/>
</dbReference>
<dbReference type="PANTHER" id="PTHR21089:SF1">
    <property type="entry name" value="BIFUNCTIONAL 3-DEHYDROQUINATE DEHYDRATASE_SHIKIMATE DEHYDROGENASE, CHLOROPLASTIC"/>
    <property type="match status" value="1"/>
</dbReference>
<dbReference type="SUPFAM" id="SSF51735">
    <property type="entry name" value="NAD(P)-binding Rossmann-fold domains"/>
    <property type="match status" value="1"/>
</dbReference>
<dbReference type="InterPro" id="IPR013708">
    <property type="entry name" value="Shikimate_DH-bd_N"/>
</dbReference>
<keyword evidence="3" id="KW-0028">Amino-acid biosynthesis</keyword>
<dbReference type="SUPFAM" id="SSF53223">
    <property type="entry name" value="Aminoacid dehydrogenase-like, N-terminal domain"/>
    <property type="match status" value="1"/>
</dbReference>
<comment type="caution">
    <text evidence="8">The sequence shown here is derived from an EMBL/GenBank/DDBJ whole genome shotgun (WGS) entry which is preliminary data.</text>
</comment>
<dbReference type="InterPro" id="IPR036291">
    <property type="entry name" value="NAD(P)-bd_dom_sf"/>
</dbReference>